<organism evidence="1 2">
    <name type="scientific">Anatilimnocola aggregata</name>
    <dbReference type="NCBI Taxonomy" id="2528021"/>
    <lineage>
        <taxon>Bacteria</taxon>
        <taxon>Pseudomonadati</taxon>
        <taxon>Planctomycetota</taxon>
        <taxon>Planctomycetia</taxon>
        <taxon>Pirellulales</taxon>
        <taxon>Pirellulaceae</taxon>
        <taxon>Anatilimnocola</taxon>
    </lineage>
</organism>
<reference evidence="1 2" key="1">
    <citation type="submission" date="2019-02" db="EMBL/GenBank/DDBJ databases">
        <title>Deep-cultivation of Planctomycetes and their phenomic and genomic characterization uncovers novel biology.</title>
        <authorList>
            <person name="Wiegand S."/>
            <person name="Jogler M."/>
            <person name="Boedeker C."/>
            <person name="Pinto D."/>
            <person name="Vollmers J."/>
            <person name="Rivas-Marin E."/>
            <person name="Kohn T."/>
            <person name="Peeters S.H."/>
            <person name="Heuer A."/>
            <person name="Rast P."/>
            <person name="Oberbeckmann S."/>
            <person name="Bunk B."/>
            <person name="Jeske O."/>
            <person name="Meyerdierks A."/>
            <person name="Storesund J.E."/>
            <person name="Kallscheuer N."/>
            <person name="Luecker S."/>
            <person name="Lage O.M."/>
            <person name="Pohl T."/>
            <person name="Merkel B.J."/>
            <person name="Hornburger P."/>
            <person name="Mueller R.-W."/>
            <person name="Bruemmer F."/>
            <person name="Labrenz M."/>
            <person name="Spormann A.M."/>
            <person name="Op den Camp H."/>
            <person name="Overmann J."/>
            <person name="Amann R."/>
            <person name="Jetten M.S.M."/>
            <person name="Mascher T."/>
            <person name="Medema M.H."/>
            <person name="Devos D.P."/>
            <person name="Kaster A.-K."/>
            <person name="Ovreas L."/>
            <person name="Rohde M."/>
            <person name="Galperin M.Y."/>
            <person name="Jogler C."/>
        </authorList>
    </citation>
    <scope>NUCLEOTIDE SEQUENCE [LARGE SCALE GENOMIC DNA]</scope>
    <source>
        <strain evidence="1 2">ETA_A8</strain>
    </source>
</reference>
<dbReference type="Proteomes" id="UP000315017">
    <property type="component" value="Chromosome"/>
</dbReference>
<proteinExistence type="predicted"/>
<keyword evidence="2" id="KW-1185">Reference proteome</keyword>
<sequence>MLNTAECLPSTSLTKQFVRSKRAIAIVVSNESGSEPLAADLCFSLRGSLLLASSGQQLADLTWDHEIVFCSVGLITAGNPDSILTSSNSGVIRLSHGTLWQGEIPCCRLQGQQWRWLNPDCRCNEIHLHA</sequence>
<dbReference type="KEGG" id="aagg:ETAA8_54600"/>
<accession>A0A517YJC8</accession>
<dbReference type="AlphaFoldDB" id="A0A517YJC8"/>
<evidence type="ECO:0000313" key="2">
    <source>
        <dbReference type="Proteomes" id="UP000315017"/>
    </source>
</evidence>
<dbReference type="EMBL" id="CP036274">
    <property type="protein sequence ID" value="QDU30332.1"/>
    <property type="molecule type" value="Genomic_DNA"/>
</dbReference>
<name>A0A517YJC8_9BACT</name>
<evidence type="ECO:0000313" key="1">
    <source>
        <dbReference type="EMBL" id="QDU30332.1"/>
    </source>
</evidence>
<gene>
    <name evidence="1" type="ORF">ETAA8_54600</name>
</gene>
<protein>
    <submittedName>
        <fullName evidence="1">Uncharacterized protein</fullName>
    </submittedName>
</protein>
<dbReference type="RefSeq" id="WP_145095611.1">
    <property type="nucleotide sequence ID" value="NZ_CP036274.1"/>
</dbReference>